<evidence type="ECO:0000256" key="6">
    <source>
        <dbReference type="ARBA" id="ARBA00023284"/>
    </source>
</evidence>
<dbReference type="PRINTS" id="PR00368">
    <property type="entry name" value="FADPNR"/>
</dbReference>
<dbReference type="Pfam" id="PF07992">
    <property type="entry name" value="Pyr_redox_2"/>
    <property type="match status" value="1"/>
</dbReference>
<sequence length="549" mass="60046">MSKTVIIGGVAAGAGTAARLRRLREDEEIVILERGEYISYANCGLPYHVGDVIKDRESLLVTKLPVMKSRFKVDVRNNSEVISINKEEKKLLVREVSGKEYEESYDNLVLATGSSPVRPRIPGIDSDKIKTIWTVPDTDKIKELVNADTTKRAVVVGGGFIGLEMAENLREIGLEVTIVEAQDQVMAPLDYEMALLLNKEIRANGVELVLNDGVSEFVDNGADITTKLASGKEIKSEIVILAIGTRANSKLAIEAGLEVNDRGGVVVNDNLQTSDPSIYAAGDVIEVKEFVFGEKTMVPLAGPANKQARIVADNIAGIKSVYKGTQGSSIAKIFNMAAASTGVNEKTLKKRGLVKDKDYRSIIITQNSHAGYYPDPKPIFIKLLFSMDGSKIFGAQVVGSEGVDKRIDTLAVAIRLGASIDDLTSLELSYAPPFSSAKDPVNMAGYVAEDVLNGFVKISDWDVLEKDKDAVILDIRENPELEMFKFEDAVHIPLSVLRSRINELDKSKRYIVFCAIGVRGYNTARLLAQHGFEKVEVYPAGTRFYLAIR</sequence>
<evidence type="ECO:0000256" key="4">
    <source>
        <dbReference type="ARBA" id="ARBA00022827"/>
    </source>
</evidence>
<feature type="domain" description="Rhodanese" evidence="7">
    <location>
        <begin position="466"/>
        <end position="549"/>
    </location>
</feature>
<dbReference type="PRINTS" id="PR00411">
    <property type="entry name" value="PNDRDTASEI"/>
</dbReference>
<comment type="similarity">
    <text evidence="2">Belongs to the class-III pyridine nucleotide-disulfide oxidoreductase family.</text>
</comment>
<name>A0A1G9TG29_9FIRM</name>
<dbReference type="InterPro" id="IPR001763">
    <property type="entry name" value="Rhodanese-like_dom"/>
</dbReference>
<gene>
    <name evidence="8" type="ORF">SAMN05216544_0343</name>
</gene>
<dbReference type="PROSITE" id="PS50206">
    <property type="entry name" value="RHODANESE_3"/>
    <property type="match status" value="1"/>
</dbReference>
<dbReference type="Pfam" id="PF02852">
    <property type="entry name" value="Pyr_redox_dim"/>
    <property type="match status" value="1"/>
</dbReference>
<comment type="cofactor">
    <cofactor evidence="1">
        <name>FAD</name>
        <dbReference type="ChEBI" id="CHEBI:57692"/>
    </cofactor>
</comment>
<dbReference type="PANTHER" id="PTHR43429">
    <property type="entry name" value="PYRIDINE NUCLEOTIDE-DISULFIDE OXIDOREDUCTASE DOMAIN-CONTAINING"/>
    <property type="match status" value="1"/>
</dbReference>
<dbReference type="InterPro" id="IPR036873">
    <property type="entry name" value="Rhodanese-like_dom_sf"/>
</dbReference>
<protein>
    <submittedName>
        <fullName evidence="8">NADPH-dependent 2,4-dienoyl-CoA reductase, sulfur reductase</fullName>
    </submittedName>
</protein>
<dbReference type="InterPro" id="IPR016156">
    <property type="entry name" value="FAD/NAD-linked_Rdtase_dimer_sf"/>
</dbReference>
<evidence type="ECO:0000256" key="1">
    <source>
        <dbReference type="ARBA" id="ARBA00001974"/>
    </source>
</evidence>
<dbReference type="SUPFAM" id="SSF52821">
    <property type="entry name" value="Rhodanese/Cell cycle control phosphatase"/>
    <property type="match status" value="1"/>
</dbReference>
<dbReference type="Gene3D" id="3.40.250.10">
    <property type="entry name" value="Rhodanese-like domain"/>
    <property type="match status" value="1"/>
</dbReference>
<reference evidence="9" key="1">
    <citation type="submission" date="2016-10" db="EMBL/GenBank/DDBJ databases">
        <authorList>
            <person name="Varghese N."/>
            <person name="Submissions S."/>
        </authorList>
    </citation>
    <scope>NUCLEOTIDE SEQUENCE [LARGE SCALE GENOMIC DNA]</scope>
    <source>
        <strain evidence="9">M83</strain>
    </source>
</reference>
<dbReference type="GO" id="GO:0016491">
    <property type="term" value="F:oxidoreductase activity"/>
    <property type="evidence" value="ECO:0007669"/>
    <property type="project" value="UniProtKB-KW"/>
</dbReference>
<dbReference type="Gene3D" id="3.50.50.60">
    <property type="entry name" value="FAD/NAD(P)-binding domain"/>
    <property type="match status" value="2"/>
</dbReference>
<evidence type="ECO:0000259" key="7">
    <source>
        <dbReference type="PROSITE" id="PS50206"/>
    </source>
</evidence>
<dbReference type="OrthoDB" id="9802028at2"/>
<dbReference type="InterPro" id="IPR036188">
    <property type="entry name" value="FAD/NAD-bd_sf"/>
</dbReference>
<evidence type="ECO:0000256" key="5">
    <source>
        <dbReference type="ARBA" id="ARBA00023002"/>
    </source>
</evidence>
<keyword evidence="9" id="KW-1185">Reference proteome</keyword>
<evidence type="ECO:0000256" key="2">
    <source>
        <dbReference type="ARBA" id="ARBA00009130"/>
    </source>
</evidence>
<keyword evidence="4" id="KW-0274">FAD</keyword>
<dbReference type="Proteomes" id="UP000187651">
    <property type="component" value="Unassembled WGS sequence"/>
</dbReference>
<keyword evidence="3" id="KW-0285">Flavoprotein</keyword>
<evidence type="ECO:0000313" key="8">
    <source>
        <dbReference type="EMBL" id="SDM46686.1"/>
    </source>
</evidence>
<accession>A0A1G9TG29</accession>
<proteinExistence type="inferred from homology"/>
<keyword evidence="6" id="KW-0676">Redox-active center</keyword>
<dbReference type="SUPFAM" id="SSF51905">
    <property type="entry name" value="FAD/NAD(P)-binding domain"/>
    <property type="match status" value="2"/>
</dbReference>
<keyword evidence="5" id="KW-0560">Oxidoreductase</keyword>
<dbReference type="InterPro" id="IPR004099">
    <property type="entry name" value="Pyr_nucl-diS_OxRdtase_dimer"/>
</dbReference>
<dbReference type="InterPro" id="IPR023753">
    <property type="entry name" value="FAD/NAD-binding_dom"/>
</dbReference>
<dbReference type="Pfam" id="PF00581">
    <property type="entry name" value="Rhodanese"/>
    <property type="match status" value="1"/>
</dbReference>
<evidence type="ECO:0000256" key="3">
    <source>
        <dbReference type="ARBA" id="ARBA00022630"/>
    </source>
</evidence>
<organism evidence="8 9">
    <name type="scientific">Lachnospira pectinoschiza</name>
    <dbReference type="NCBI Taxonomy" id="28052"/>
    <lineage>
        <taxon>Bacteria</taxon>
        <taxon>Bacillati</taxon>
        <taxon>Bacillota</taxon>
        <taxon>Clostridia</taxon>
        <taxon>Lachnospirales</taxon>
        <taxon>Lachnospiraceae</taxon>
        <taxon>Lachnospira</taxon>
    </lineage>
</organism>
<dbReference type="SMART" id="SM00450">
    <property type="entry name" value="RHOD"/>
    <property type="match status" value="1"/>
</dbReference>
<dbReference type="PANTHER" id="PTHR43429:SF1">
    <property type="entry name" value="NAD(P)H SULFUR OXIDOREDUCTASE (COA-DEPENDENT)"/>
    <property type="match status" value="1"/>
</dbReference>
<dbReference type="RefSeq" id="WP_074520634.1">
    <property type="nucleotide sequence ID" value="NZ_FNHZ01000001.1"/>
</dbReference>
<evidence type="ECO:0000313" key="9">
    <source>
        <dbReference type="Proteomes" id="UP000187651"/>
    </source>
</evidence>
<dbReference type="SUPFAM" id="SSF55424">
    <property type="entry name" value="FAD/NAD-linked reductases, dimerisation (C-terminal) domain"/>
    <property type="match status" value="1"/>
</dbReference>
<dbReference type="EMBL" id="FNHZ01000001">
    <property type="protein sequence ID" value="SDM46686.1"/>
    <property type="molecule type" value="Genomic_DNA"/>
</dbReference>
<dbReference type="InterPro" id="IPR050260">
    <property type="entry name" value="FAD-bd_OxRdtase"/>
</dbReference>
<dbReference type="AlphaFoldDB" id="A0A1G9TG29"/>